<dbReference type="PANTHER" id="PTHR37249">
    <property type="entry name" value="OS03G0206201 PROTEIN"/>
    <property type="match status" value="1"/>
</dbReference>
<protein>
    <submittedName>
        <fullName evidence="2">Uncharacterized protein</fullName>
    </submittedName>
</protein>
<keyword evidence="1" id="KW-1133">Transmembrane helix</keyword>
<dbReference type="STRING" id="3750.A0A498HSA1"/>
<evidence type="ECO:0000256" key="1">
    <source>
        <dbReference type="SAM" id="Phobius"/>
    </source>
</evidence>
<feature type="transmembrane region" description="Helical" evidence="1">
    <location>
        <begin position="123"/>
        <end position="151"/>
    </location>
</feature>
<name>A0A498HSA1_MALDO</name>
<keyword evidence="1" id="KW-0472">Membrane</keyword>
<gene>
    <name evidence="2" type="ORF">DVH24_012536</name>
</gene>
<keyword evidence="3" id="KW-1185">Reference proteome</keyword>
<keyword evidence="1" id="KW-0812">Transmembrane</keyword>
<dbReference type="EMBL" id="RDQH01000341">
    <property type="protein sequence ID" value="RXH72852.1"/>
    <property type="molecule type" value="Genomic_DNA"/>
</dbReference>
<feature type="transmembrane region" description="Helical" evidence="1">
    <location>
        <begin position="163"/>
        <end position="180"/>
    </location>
</feature>
<reference evidence="2 3" key="1">
    <citation type="submission" date="2018-10" db="EMBL/GenBank/DDBJ databases">
        <title>A high-quality apple genome assembly.</title>
        <authorList>
            <person name="Hu J."/>
        </authorList>
    </citation>
    <scope>NUCLEOTIDE SEQUENCE [LARGE SCALE GENOMIC DNA]</scope>
    <source>
        <strain evidence="3">cv. HFTH1</strain>
        <tissue evidence="2">Young leaf</tissue>
    </source>
</reference>
<dbReference type="Proteomes" id="UP000290289">
    <property type="component" value="Chromosome 15"/>
</dbReference>
<evidence type="ECO:0000313" key="3">
    <source>
        <dbReference type="Proteomes" id="UP000290289"/>
    </source>
</evidence>
<evidence type="ECO:0000313" key="2">
    <source>
        <dbReference type="EMBL" id="RXH72852.1"/>
    </source>
</evidence>
<organism evidence="2 3">
    <name type="scientific">Malus domestica</name>
    <name type="common">Apple</name>
    <name type="synonym">Pyrus malus</name>
    <dbReference type="NCBI Taxonomy" id="3750"/>
    <lineage>
        <taxon>Eukaryota</taxon>
        <taxon>Viridiplantae</taxon>
        <taxon>Streptophyta</taxon>
        <taxon>Embryophyta</taxon>
        <taxon>Tracheophyta</taxon>
        <taxon>Spermatophyta</taxon>
        <taxon>Magnoliopsida</taxon>
        <taxon>eudicotyledons</taxon>
        <taxon>Gunneridae</taxon>
        <taxon>Pentapetalae</taxon>
        <taxon>rosids</taxon>
        <taxon>fabids</taxon>
        <taxon>Rosales</taxon>
        <taxon>Rosaceae</taxon>
        <taxon>Amygdaloideae</taxon>
        <taxon>Maleae</taxon>
        <taxon>Malus</taxon>
    </lineage>
</organism>
<dbReference type="AlphaFoldDB" id="A0A498HSA1"/>
<sequence>MKNEKKGTTSRAGWRMKRPVTRRRQECLKRLVLCLVLHRILAAGEATQKTLARFKDGTLERMELSPQELRPRFPHLPSVWEPSWVDPEVCADVLQAVLPQQCQGDWLHQVSCGLVLHQQIISYIYWAGVVLGQGLSAHPFFMPFHVFLFVWSQLIYTMKASGFWVLPFVLATVLVFFLSVSSSRNGSLFPDSIFNHHADGPKMIVRNRKLKESGNAGNVNLDDYQPIDPSPSSKASIKPGPIEHGAPIIPYIPKPSPPARPNPGGWLKATCFPLCAQFCKI</sequence>
<comment type="caution">
    <text evidence="2">The sequence shown here is derived from an EMBL/GenBank/DDBJ whole genome shotgun (WGS) entry which is preliminary data.</text>
</comment>
<accession>A0A498HSA1</accession>
<proteinExistence type="predicted"/>
<dbReference type="PANTHER" id="PTHR37249:SF3">
    <property type="entry name" value="OS03G0206201 PROTEIN"/>
    <property type="match status" value="1"/>
</dbReference>